<proteinExistence type="predicted"/>
<sequence length="102" mass="11084">MDINTDKGKTASAPVADPESGRFTTRSISNAASIVKLKVNFPLLLNMAFKSETISKLCKHLPCKRPPPEANFFAVEVELAIGPVEPNLNSVSANNAMQLNEW</sequence>
<dbReference type="EMBL" id="JBEUSY010000180">
    <property type="protein sequence ID" value="KAL1242864.1"/>
    <property type="molecule type" value="Genomic_DNA"/>
</dbReference>
<gene>
    <name evidence="2" type="ORF">TSPI_08788</name>
</gene>
<name>A0ABR3KTU7_TRISP</name>
<dbReference type="Proteomes" id="UP001558632">
    <property type="component" value="Unassembled WGS sequence"/>
</dbReference>
<evidence type="ECO:0000313" key="2">
    <source>
        <dbReference type="EMBL" id="KAL1242864.1"/>
    </source>
</evidence>
<evidence type="ECO:0000256" key="1">
    <source>
        <dbReference type="SAM" id="MobiDB-lite"/>
    </source>
</evidence>
<reference evidence="2 3" key="1">
    <citation type="submission" date="2024-07" db="EMBL/GenBank/DDBJ databases">
        <title>Enhanced genomic and transcriptomic resources for Trichinella pseudospiralis and T. spiralis underpin the discovery of pronounced molecular differences between stages and species.</title>
        <authorList>
            <person name="Pasi K.K."/>
            <person name="La Rosa G."/>
            <person name="Gomez-Morales M.A."/>
            <person name="Tosini F."/>
            <person name="Sumanam S."/>
            <person name="Young N.D."/>
            <person name="Chang B.C."/>
            <person name="Robin G.B."/>
        </authorList>
    </citation>
    <scope>NUCLEOTIDE SEQUENCE [LARGE SCALE GENOMIC DNA]</scope>
    <source>
        <strain evidence="2">ISS534</strain>
    </source>
</reference>
<comment type="caution">
    <text evidence="2">The sequence shown here is derived from an EMBL/GenBank/DDBJ whole genome shotgun (WGS) entry which is preliminary data.</text>
</comment>
<keyword evidence="2" id="KW-0418">Kinase</keyword>
<keyword evidence="2" id="KW-0808">Transferase</keyword>
<evidence type="ECO:0000313" key="3">
    <source>
        <dbReference type="Proteomes" id="UP001558632"/>
    </source>
</evidence>
<keyword evidence="3" id="KW-1185">Reference proteome</keyword>
<accession>A0ABR3KTU7</accession>
<feature type="region of interest" description="Disordered" evidence="1">
    <location>
        <begin position="1"/>
        <end position="22"/>
    </location>
</feature>
<protein>
    <submittedName>
        <fullName evidence="2">Inactive serine/threonine-protein kinase</fullName>
    </submittedName>
</protein>
<dbReference type="GO" id="GO:0016301">
    <property type="term" value="F:kinase activity"/>
    <property type="evidence" value="ECO:0007669"/>
    <property type="project" value="UniProtKB-KW"/>
</dbReference>
<organism evidence="2 3">
    <name type="scientific">Trichinella spiralis</name>
    <name type="common">Trichina worm</name>
    <dbReference type="NCBI Taxonomy" id="6334"/>
    <lineage>
        <taxon>Eukaryota</taxon>
        <taxon>Metazoa</taxon>
        <taxon>Ecdysozoa</taxon>
        <taxon>Nematoda</taxon>
        <taxon>Enoplea</taxon>
        <taxon>Dorylaimia</taxon>
        <taxon>Trichinellida</taxon>
        <taxon>Trichinellidae</taxon>
        <taxon>Trichinella</taxon>
    </lineage>
</organism>